<dbReference type="AlphaFoldDB" id="A0AA39Y5Y1"/>
<evidence type="ECO:0000313" key="3">
    <source>
        <dbReference type="Proteomes" id="UP001174936"/>
    </source>
</evidence>
<evidence type="ECO:0000313" key="2">
    <source>
        <dbReference type="EMBL" id="KAK0646652.1"/>
    </source>
</evidence>
<protein>
    <submittedName>
        <fullName evidence="2">Uncharacterized protein</fullName>
    </submittedName>
</protein>
<dbReference type="Proteomes" id="UP001174936">
    <property type="component" value="Unassembled WGS sequence"/>
</dbReference>
<accession>A0AA39Y5Y1</accession>
<feature type="region of interest" description="Disordered" evidence="1">
    <location>
        <begin position="198"/>
        <end position="232"/>
    </location>
</feature>
<reference evidence="2" key="1">
    <citation type="submission" date="2023-06" db="EMBL/GenBank/DDBJ databases">
        <title>Genome-scale phylogeny and comparative genomics of the fungal order Sordariales.</title>
        <authorList>
            <consortium name="Lawrence Berkeley National Laboratory"/>
            <person name="Hensen N."/>
            <person name="Bonometti L."/>
            <person name="Westerberg I."/>
            <person name="Brannstrom I.O."/>
            <person name="Guillou S."/>
            <person name="Cros-Aarteil S."/>
            <person name="Calhoun S."/>
            <person name="Haridas S."/>
            <person name="Kuo A."/>
            <person name="Mondo S."/>
            <person name="Pangilinan J."/>
            <person name="Riley R."/>
            <person name="Labutti K."/>
            <person name="Andreopoulos B."/>
            <person name="Lipzen A."/>
            <person name="Chen C."/>
            <person name="Yanf M."/>
            <person name="Daum C."/>
            <person name="Ng V."/>
            <person name="Clum A."/>
            <person name="Steindorff A."/>
            <person name="Ohm R."/>
            <person name="Martin F."/>
            <person name="Silar P."/>
            <person name="Natvig D."/>
            <person name="Lalanne C."/>
            <person name="Gautier V."/>
            <person name="Ament-Velasquez S.L."/>
            <person name="Kruys A."/>
            <person name="Hutchinson M.I."/>
            <person name="Powell A.J."/>
            <person name="Barry K."/>
            <person name="Miller A.N."/>
            <person name="Grigoriev I.V."/>
            <person name="Debuchy R."/>
            <person name="Gladieux P."/>
            <person name="Thoren M.H."/>
            <person name="Johannesson H."/>
        </authorList>
    </citation>
    <scope>NUCLEOTIDE SEQUENCE</scope>
    <source>
        <strain evidence="2">SMH2532-1</strain>
    </source>
</reference>
<gene>
    <name evidence="2" type="ORF">B0T16DRAFT_167031</name>
</gene>
<evidence type="ECO:0000256" key="1">
    <source>
        <dbReference type="SAM" id="MobiDB-lite"/>
    </source>
</evidence>
<proteinExistence type="predicted"/>
<comment type="caution">
    <text evidence="2">The sequence shown here is derived from an EMBL/GenBank/DDBJ whole genome shotgun (WGS) entry which is preliminary data.</text>
</comment>
<organism evidence="2 3">
    <name type="scientific">Cercophora newfieldiana</name>
    <dbReference type="NCBI Taxonomy" id="92897"/>
    <lineage>
        <taxon>Eukaryota</taxon>
        <taxon>Fungi</taxon>
        <taxon>Dikarya</taxon>
        <taxon>Ascomycota</taxon>
        <taxon>Pezizomycotina</taxon>
        <taxon>Sordariomycetes</taxon>
        <taxon>Sordariomycetidae</taxon>
        <taxon>Sordariales</taxon>
        <taxon>Lasiosphaeriaceae</taxon>
        <taxon>Cercophora</taxon>
    </lineage>
</organism>
<keyword evidence="3" id="KW-1185">Reference proteome</keyword>
<dbReference type="EMBL" id="JAULSV010000004">
    <property type="protein sequence ID" value="KAK0646652.1"/>
    <property type="molecule type" value="Genomic_DNA"/>
</dbReference>
<name>A0AA39Y5Y1_9PEZI</name>
<sequence>MMTGGLHVPTLSQQQMFARHWGSSRLMPLRPARTTILEVDPQLGLTVLFSFDARPLWNLDESIPPDRRFVESVVLRLCLDLQGGISRQSALCCRRVSAGSTGPGPSLVVFRLLPPNPPPHRCIVWRGQRKGTKIRKIALSLRGALGDLGQGSGCACLPHSPWTRLLAPRGPCGRIFSLASPIEKSHSQSLPRSTLLLSSSLAPEPPSEPSRCWKVAERRRGESLTGSRHIRP</sequence>